<evidence type="ECO:0000313" key="1">
    <source>
        <dbReference type="EMBL" id="KAJ9054799.1"/>
    </source>
</evidence>
<evidence type="ECO:0000313" key="2">
    <source>
        <dbReference type="Proteomes" id="UP001165960"/>
    </source>
</evidence>
<organism evidence="1 2">
    <name type="scientific">Entomophthora muscae</name>
    <dbReference type="NCBI Taxonomy" id="34485"/>
    <lineage>
        <taxon>Eukaryota</taxon>
        <taxon>Fungi</taxon>
        <taxon>Fungi incertae sedis</taxon>
        <taxon>Zoopagomycota</taxon>
        <taxon>Entomophthoromycotina</taxon>
        <taxon>Entomophthoromycetes</taxon>
        <taxon>Entomophthorales</taxon>
        <taxon>Entomophthoraceae</taxon>
        <taxon>Entomophthora</taxon>
    </lineage>
</organism>
<protein>
    <submittedName>
        <fullName evidence="1">Uncharacterized protein</fullName>
    </submittedName>
</protein>
<name>A0ACC2RXN4_9FUNG</name>
<accession>A0ACC2RXN4</accession>
<proteinExistence type="predicted"/>
<comment type="caution">
    <text evidence="1">The sequence shown here is derived from an EMBL/GenBank/DDBJ whole genome shotgun (WGS) entry which is preliminary data.</text>
</comment>
<sequence>MEYHLKPKYKEFTLENILEKDPLAWSNTQLRYNIQGPWNYTKPCLFRDKYNLLSAYQLEMEQLITPKLMPGSAPKLPLDHTNKLFGIVYTTLTGVIDTIIPAADPWSWVGKEMSYLTKLAPILWWALAANPVARGVQKTMGWPPQVGSWTTCIATWIKTEQPLFWQALLCGRKPSPKSSRYSYPLSSSNMLLTIASHMAISKTSPP</sequence>
<dbReference type="Proteomes" id="UP001165960">
    <property type="component" value="Unassembled WGS sequence"/>
</dbReference>
<gene>
    <name evidence="1" type="ORF">DSO57_1010434</name>
</gene>
<reference evidence="1" key="1">
    <citation type="submission" date="2022-04" db="EMBL/GenBank/DDBJ databases">
        <title>Genome of the entomopathogenic fungus Entomophthora muscae.</title>
        <authorList>
            <person name="Elya C."/>
            <person name="Lovett B.R."/>
            <person name="Lee E."/>
            <person name="Macias A.M."/>
            <person name="Hajek A.E."/>
            <person name="De Bivort B.L."/>
            <person name="Kasson M.T."/>
            <person name="De Fine Licht H.H."/>
            <person name="Stajich J.E."/>
        </authorList>
    </citation>
    <scope>NUCLEOTIDE SEQUENCE</scope>
    <source>
        <strain evidence="1">Berkeley</strain>
    </source>
</reference>
<keyword evidence="2" id="KW-1185">Reference proteome</keyword>
<dbReference type="EMBL" id="QTSX02006424">
    <property type="protein sequence ID" value="KAJ9054799.1"/>
    <property type="molecule type" value="Genomic_DNA"/>
</dbReference>